<feature type="compositionally biased region" description="Polar residues" evidence="1">
    <location>
        <begin position="148"/>
        <end position="157"/>
    </location>
</feature>
<reference evidence="3" key="1">
    <citation type="submission" date="2016-06" db="EMBL/GenBank/DDBJ databases">
        <title>Parallel loss of symbiosis genes in relatives of nitrogen-fixing non-legume Parasponia.</title>
        <authorList>
            <person name="Van Velzen R."/>
            <person name="Holmer R."/>
            <person name="Bu F."/>
            <person name="Rutten L."/>
            <person name="Van Zeijl A."/>
            <person name="Liu W."/>
            <person name="Santuari L."/>
            <person name="Cao Q."/>
            <person name="Sharma T."/>
            <person name="Shen D."/>
            <person name="Roswanjaya Y."/>
            <person name="Wardhani T."/>
            <person name="Kalhor M.S."/>
            <person name="Jansen J."/>
            <person name="Van den Hoogen J."/>
            <person name="Gungor B."/>
            <person name="Hartog M."/>
            <person name="Hontelez J."/>
            <person name="Verver J."/>
            <person name="Yang W.-C."/>
            <person name="Schijlen E."/>
            <person name="Repin R."/>
            <person name="Schilthuizen M."/>
            <person name="Schranz E."/>
            <person name="Heidstra R."/>
            <person name="Miyata K."/>
            <person name="Fedorova E."/>
            <person name="Kohlen W."/>
            <person name="Bisseling T."/>
            <person name="Smit S."/>
            <person name="Geurts R."/>
        </authorList>
    </citation>
    <scope>NUCLEOTIDE SEQUENCE [LARGE SCALE GENOMIC DNA]</scope>
    <source>
        <strain evidence="3">cv. RG33-2</strain>
    </source>
</reference>
<feature type="compositionally biased region" description="Basic and acidic residues" evidence="1">
    <location>
        <begin position="109"/>
        <end position="126"/>
    </location>
</feature>
<proteinExistence type="predicted"/>
<feature type="region of interest" description="Disordered" evidence="1">
    <location>
        <begin position="106"/>
        <end position="157"/>
    </location>
</feature>
<protein>
    <submittedName>
        <fullName evidence="2">Uncharacterized protein</fullName>
    </submittedName>
</protein>
<dbReference type="AlphaFoldDB" id="A0A2P5EMX6"/>
<dbReference type="EMBL" id="JXTC01000125">
    <property type="protein sequence ID" value="PON86852.1"/>
    <property type="molecule type" value="Genomic_DNA"/>
</dbReference>
<accession>A0A2P5EMX6</accession>
<keyword evidence="3" id="KW-1185">Reference proteome</keyword>
<name>A0A2P5EMX6_TREOI</name>
<organism evidence="2 3">
    <name type="scientific">Trema orientale</name>
    <name type="common">Charcoal tree</name>
    <name type="synonym">Celtis orientalis</name>
    <dbReference type="NCBI Taxonomy" id="63057"/>
    <lineage>
        <taxon>Eukaryota</taxon>
        <taxon>Viridiplantae</taxon>
        <taxon>Streptophyta</taxon>
        <taxon>Embryophyta</taxon>
        <taxon>Tracheophyta</taxon>
        <taxon>Spermatophyta</taxon>
        <taxon>Magnoliopsida</taxon>
        <taxon>eudicotyledons</taxon>
        <taxon>Gunneridae</taxon>
        <taxon>Pentapetalae</taxon>
        <taxon>rosids</taxon>
        <taxon>fabids</taxon>
        <taxon>Rosales</taxon>
        <taxon>Cannabaceae</taxon>
        <taxon>Trema</taxon>
    </lineage>
</organism>
<gene>
    <name evidence="2" type="ORF">TorRG33x02_173780</name>
</gene>
<evidence type="ECO:0000313" key="3">
    <source>
        <dbReference type="Proteomes" id="UP000237000"/>
    </source>
</evidence>
<comment type="caution">
    <text evidence="2">The sequence shown here is derived from an EMBL/GenBank/DDBJ whole genome shotgun (WGS) entry which is preliminary data.</text>
</comment>
<dbReference type="InParanoid" id="A0A2P5EMX6"/>
<evidence type="ECO:0000256" key="1">
    <source>
        <dbReference type="SAM" id="MobiDB-lite"/>
    </source>
</evidence>
<evidence type="ECO:0000313" key="2">
    <source>
        <dbReference type="EMBL" id="PON86852.1"/>
    </source>
</evidence>
<dbReference type="Proteomes" id="UP000237000">
    <property type="component" value="Unassembled WGS sequence"/>
</dbReference>
<sequence>MGVWKGISFLTLIDKLYEMIRVDKNRFNLELKVVYKCGGGDGIPIPPTKITTDSAEKIDDQEVDPTPPALAACPQEICPPVRDNSDNYYDWGFGAENMRPEELNECFGDSEKDDLGRANNEKEPATNRKRLLISIPEQGESTKVPKTRGTTPGTSSS</sequence>